<reference evidence="2 3" key="1">
    <citation type="submission" date="2014-04" db="EMBL/GenBank/DDBJ databases">
        <authorList>
            <consortium name="DOE Joint Genome Institute"/>
            <person name="Kuo A."/>
            <person name="Tarkka M."/>
            <person name="Buscot F."/>
            <person name="Kohler A."/>
            <person name="Nagy L.G."/>
            <person name="Floudas D."/>
            <person name="Copeland A."/>
            <person name="Barry K.W."/>
            <person name="Cichocki N."/>
            <person name="Veneault-Fourrey C."/>
            <person name="LaButti K."/>
            <person name="Lindquist E.A."/>
            <person name="Lipzen A."/>
            <person name="Lundell T."/>
            <person name="Morin E."/>
            <person name="Murat C."/>
            <person name="Sun H."/>
            <person name="Tunlid A."/>
            <person name="Henrissat B."/>
            <person name="Grigoriev I.V."/>
            <person name="Hibbett D.S."/>
            <person name="Martin F."/>
            <person name="Nordberg H.P."/>
            <person name="Cantor M.N."/>
            <person name="Hua S.X."/>
        </authorList>
    </citation>
    <scope>NUCLEOTIDE SEQUENCE [LARGE SCALE GENOMIC DNA]</scope>
    <source>
        <strain evidence="2 3">F 1598</strain>
    </source>
</reference>
<sequence>MSTSALSSPPSDDSESFFSTILKPGSSLHPTFLLIVDGAFAFLLVVFIALAFMTAGNIHIFALMGIELALWASIKWFVYELQNSPPITAETEESKKTS</sequence>
<feature type="transmembrane region" description="Helical" evidence="1">
    <location>
        <begin position="32"/>
        <end position="53"/>
    </location>
</feature>
<organism evidence="2 3">
    <name type="scientific">Piloderma croceum (strain F 1598)</name>
    <dbReference type="NCBI Taxonomy" id="765440"/>
    <lineage>
        <taxon>Eukaryota</taxon>
        <taxon>Fungi</taxon>
        <taxon>Dikarya</taxon>
        <taxon>Basidiomycota</taxon>
        <taxon>Agaricomycotina</taxon>
        <taxon>Agaricomycetes</taxon>
        <taxon>Agaricomycetidae</taxon>
        <taxon>Atheliales</taxon>
        <taxon>Atheliaceae</taxon>
        <taxon>Piloderma</taxon>
    </lineage>
</organism>
<proteinExistence type="predicted"/>
<reference evidence="3" key="2">
    <citation type="submission" date="2015-01" db="EMBL/GenBank/DDBJ databases">
        <title>Evolutionary Origins and Diversification of the Mycorrhizal Mutualists.</title>
        <authorList>
            <consortium name="DOE Joint Genome Institute"/>
            <consortium name="Mycorrhizal Genomics Consortium"/>
            <person name="Kohler A."/>
            <person name="Kuo A."/>
            <person name="Nagy L.G."/>
            <person name="Floudas D."/>
            <person name="Copeland A."/>
            <person name="Barry K.W."/>
            <person name="Cichocki N."/>
            <person name="Veneault-Fourrey C."/>
            <person name="LaButti K."/>
            <person name="Lindquist E.A."/>
            <person name="Lipzen A."/>
            <person name="Lundell T."/>
            <person name="Morin E."/>
            <person name="Murat C."/>
            <person name="Riley R."/>
            <person name="Ohm R."/>
            <person name="Sun H."/>
            <person name="Tunlid A."/>
            <person name="Henrissat B."/>
            <person name="Grigoriev I.V."/>
            <person name="Hibbett D.S."/>
            <person name="Martin F."/>
        </authorList>
    </citation>
    <scope>NUCLEOTIDE SEQUENCE [LARGE SCALE GENOMIC DNA]</scope>
    <source>
        <strain evidence="3">F 1598</strain>
    </source>
</reference>
<feature type="transmembrane region" description="Helical" evidence="1">
    <location>
        <begin position="60"/>
        <end position="78"/>
    </location>
</feature>
<accession>A0A0C3CMV3</accession>
<dbReference type="PANTHER" id="PTHR28251">
    <property type="entry name" value="V-TYPE ATPASE ASSEMBLY FACTOR PKR1"/>
    <property type="match status" value="1"/>
</dbReference>
<protein>
    <submittedName>
        <fullName evidence="2">Uncharacterized protein</fullName>
    </submittedName>
</protein>
<evidence type="ECO:0000313" key="2">
    <source>
        <dbReference type="EMBL" id="KIM91002.1"/>
    </source>
</evidence>
<evidence type="ECO:0000313" key="3">
    <source>
        <dbReference type="Proteomes" id="UP000054166"/>
    </source>
</evidence>
<keyword evidence="1" id="KW-1133">Transmembrane helix</keyword>
<keyword evidence="1" id="KW-0472">Membrane</keyword>
<dbReference type="GO" id="GO:0005789">
    <property type="term" value="C:endoplasmic reticulum membrane"/>
    <property type="evidence" value="ECO:0007669"/>
    <property type="project" value="TreeGrafter"/>
</dbReference>
<dbReference type="PANTHER" id="PTHR28251:SF1">
    <property type="entry name" value="V-TYPE ATPASE ASSEMBLY FACTOR PKR1"/>
    <property type="match status" value="1"/>
</dbReference>
<dbReference type="InterPro" id="IPR013945">
    <property type="entry name" value="Pkr1"/>
</dbReference>
<dbReference type="Proteomes" id="UP000054166">
    <property type="component" value="Unassembled WGS sequence"/>
</dbReference>
<keyword evidence="1" id="KW-0812">Transmembrane</keyword>
<dbReference type="Pfam" id="PF08636">
    <property type="entry name" value="Pkr1"/>
    <property type="match status" value="1"/>
</dbReference>
<keyword evidence="3" id="KW-1185">Reference proteome</keyword>
<dbReference type="GO" id="GO:0070072">
    <property type="term" value="P:vacuolar proton-transporting V-type ATPase complex assembly"/>
    <property type="evidence" value="ECO:0007669"/>
    <property type="project" value="InterPro"/>
</dbReference>
<dbReference type="EMBL" id="KN832972">
    <property type="protein sequence ID" value="KIM91002.1"/>
    <property type="molecule type" value="Genomic_DNA"/>
</dbReference>
<gene>
    <name evidence="2" type="ORF">PILCRDRAFT_1228</name>
</gene>
<dbReference type="AlphaFoldDB" id="A0A0C3CMV3"/>
<evidence type="ECO:0000256" key="1">
    <source>
        <dbReference type="SAM" id="Phobius"/>
    </source>
</evidence>
<name>A0A0C3CMV3_PILCF</name>
<dbReference type="OrthoDB" id="9626941at2759"/>
<dbReference type="HOGENOM" id="CLU_068499_2_0_1"/>
<dbReference type="InParanoid" id="A0A0C3CMV3"/>